<dbReference type="EMBL" id="PGCI01000052">
    <property type="protein sequence ID" value="PLW45015.1"/>
    <property type="molecule type" value="Genomic_DNA"/>
</dbReference>
<sequence length="320" mass="35489">MPPFTFAIRKGDHKGQAVSTQTKADLERALASGISRLTFDWDVKYGADSPWNSTVIEVLGLKAVDWLQRSAPIIREKAGQAPAVIQRWVNKKCREIRDAVSLGVDNYDQTKASKAAKAQFERWRKKIKDNRCLMVGEVLTSNIPLAHIVENKECGSDIKDGGPNNLPTTRCPSWQSTHLTTILHCLNKITQSKAVHHRTITSNYQLYSHSQKLFRTFIGIKGVPRNLPRDCYDDIWWNELSPSDWQILSEVKAINLAEVAKNLELHCHGKTVMAGGDAGIGGSAKLKPKQPLDNCDKEVGPPVPSGSGPRTTVGDNMLMD</sequence>
<reference evidence="4 5" key="1">
    <citation type="submission" date="2017-11" db="EMBL/GenBank/DDBJ databases">
        <title>De novo assembly and phasing of dikaryotic genomes from two isolates of Puccinia coronata f. sp. avenae, the causal agent of oat crown rust.</title>
        <authorList>
            <person name="Miller M.E."/>
            <person name="Zhang Y."/>
            <person name="Omidvar V."/>
            <person name="Sperschneider J."/>
            <person name="Schwessinger B."/>
            <person name="Raley C."/>
            <person name="Palmer J.M."/>
            <person name="Garnica D."/>
            <person name="Upadhyaya N."/>
            <person name="Rathjen J."/>
            <person name="Taylor J.M."/>
            <person name="Park R.F."/>
            <person name="Dodds P.N."/>
            <person name="Hirsch C.D."/>
            <person name="Kianian S.F."/>
            <person name="Figueroa M."/>
        </authorList>
    </citation>
    <scope>NUCLEOTIDE SEQUENCE [LARGE SCALE GENOMIC DNA]</scope>
    <source>
        <strain evidence="2">12NC29</strain>
        <strain evidence="3">12SD80</strain>
    </source>
</reference>
<proteinExistence type="predicted"/>
<evidence type="ECO:0000313" key="4">
    <source>
        <dbReference type="Proteomes" id="UP000235388"/>
    </source>
</evidence>
<keyword evidence="4" id="KW-1185">Reference proteome</keyword>
<evidence type="ECO:0000256" key="1">
    <source>
        <dbReference type="SAM" id="MobiDB-lite"/>
    </source>
</evidence>
<dbReference type="Proteomes" id="UP000235388">
    <property type="component" value="Unassembled WGS sequence"/>
</dbReference>
<evidence type="ECO:0000313" key="3">
    <source>
        <dbReference type="EMBL" id="PLW45015.1"/>
    </source>
</evidence>
<dbReference type="Proteomes" id="UP000235392">
    <property type="component" value="Unassembled WGS sequence"/>
</dbReference>
<protein>
    <submittedName>
        <fullName evidence="3">Uncharacterized protein</fullName>
    </submittedName>
</protein>
<dbReference type="EMBL" id="PGCJ01000747">
    <property type="protein sequence ID" value="PLW22717.1"/>
    <property type="molecule type" value="Genomic_DNA"/>
</dbReference>
<feature type="region of interest" description="Disordered" evidence="1">
    <location>
        <begin position="283"/>
        <end position="320"/>
    </location>
</feature>
<name>A0A2N5V4V7_9BASI</name>
<comment type="caution">
    <text evidence="3">The sequence shown here is derived from an EMBL/GenBank/DDBJ whole genome shotgun (WGS) entry which is preliminary data.</text>
</comment>
<gene>
    <name evidence="2" type="ORF">PCANC_28754</name>
    <name evidence="3" type="ORF">PCASD_06908</name>
</gene>
<evidence type="ECO:0000313" key="5">
    <source>
        <dbReference type="Proteomes" id="UP000235392"/>
    </source>
</evidence>
<accession>A0A2N5V4V7</accession>
<organism evidence="3 5">
    <name type="scientific">Puccinia coronata f. sp. avenae</name>
    <dbReference type="NCBI Taxonomy" id="200324"/>
    <lineage>
        <taxon>Eukaryota</taxon>
        <taxon>Fungi</taxon>
        <taxon>Dikarya</taxon>
        <taxon>Basidiomycota</taxon>
        <taxon>Pucciniomycotina</taxon>
        <taxon>Pucciniomycetes</taxon>
        <taxon>Pucciniales</taxon>
        <taxon>Pucciniaceae</taxon>
        <taxon>Puccinia</taxon>
    </lineage>
</organism>
<dbReference type="AlphaFoldDB" id="A0A2N5V4V7"/>
<evidence type="ECO:0000313" key="2">
    <source>
        <dbReference type="EMBL" id="PLW22717.1"/>
    </source>
</evidence>